<feature type="signal peptide" evidence="1">
    <location>
        <begin position="1"/>
        <end position="22"/>
    </location>
</feature>
<dbReference type="Gene3D" id="2.120.10.10">
    <property type="match status" value="1"/>
</dbReference>
<reference evidence="3" key="1">
    <citation type="journal article" date="2013" name="Genome Announc.">
        <title>Draft genome sequence of the grapevine dieback fungus Eutypa lata UCR-EL1.</title>
        <authorList>
            <person name="Blanco-Ulate B."/>
            <person name="Rolshausen P.E."/>
            <person name="Cantu D."/>
        </authorList>
    </citation>
    <scope>NUCLEOTIDE SEQUENCE [LARGE SCALE GENOMIC DNA]</scope>
    <source>
        <strain evidence="3">UCR-EL1</strain>
    </source>
</reference>
<gene>
    <name evidence="2" type="ORF">UCREL1_10448</name>
</gene>
<dbReference type="HOGENOM" id="CLU_036301_0_1_1"/>
<dbReference type="Proteomes" id="UP000012174">
    <property type="component" value="Unassembled WGS sequence"/>
</dbReference>
<dbReference type="AlphaFoldDB" id="M7SEK4"/>
<feature type="chain" id="PRO_5004084809" evidence="1">
    <location>
        <begin position="23"/>
        <end position="388"/>
    </location>
</feature>
<keyword evidence="1" id="KW-0732">Signal</keyword>
<sequence>MYLLRAALTGLASLITIQTATAAPAPTPVIADRQSTTVSDLVIFSPPSNAGWVDPRVLYARAVSLSDGETLLATWENYSPEPPLVYFPIYRSTDAGASWTEIGRVEDTVNGWGLRYQPFLYELPIAVGRFAAGTLLLAGNSIPTDLSKSKIDVYASEDGGATWEFVSSVAEGGEARPNNGLTPVWEPLLMVYNDQLICYYSDQRDTNYGQKLTHQVTTDLESWTEQVDDVADTASYDARPGMPVVAKLPDNNYIFAYEVCGTDGCRVHYRLSADPLDVLSAPSYSLQTTAGTRPVSSPYVVWSSVGGGDGAIILSSGTNQQIFVNRQLGDPDAWEEFDVPQPKAYSRGLTLLSGDDSTLVIIGAGSLPPSSTNRVSVSVVDLAATLGV</sequence>
<dbReference type="SUPFAM" id="SSF110296">
    <property type="entry name" value="Oligoxyloglucan reducing end-specific cellobiohydrolase"/>
    <property type="match status" value="1"/>
</dbReference>
<name>M7SEK4_EUTLA</name>
<dbReference type="PANTHER" id="PTHR38792:SF3">
    <property type="entry name" value="BNR_ASP-BOX REPEAT DOMAIN PROTEIN (AFU_ORTHOLOGUE AFUA_7G06430)-RELATED"/>
    <property type="match status" value="1"/>
</dbReference>
<dbReference type="EMBL" id="KB707412">
    <property type="protein sequence ID" value="EMR62613.1"/>
    <property type="molecule type" value="Genomic_DNA"/>
</dbReference>
<organism evidence="2 3">
    <name type="scientific">Eutypa lata (strain UCR-EL1)</name>
    <name type="common">Grapevine dieback disease fungus</name>
    <name type="synonym">Eutypa armeniacae</name>
    <dbReference type="NCBI Taxonomy" id="1287681"/>
    <lineage>
        <taxon>Eukaryota</taxon>
        <taxon>Fungi</taxon>
        <taxon>Dikarya</taxon>
        <taxon>Ascomycota</taxon>
        <taxon>Pezizomycotina</taxon>
        <taxon>Sordariomycetes</taxon>
        <taxon>Xylariomycetidae</taxon>
        <taxon>Xylariales</taxon>
        <taxon>Diatrypaceae</taxon>
        <taxon>Eutypa</taxon>
    </lineage>
</organism>
<evidence type="ECO:0000256" key="1">
    <source>
        <dbReference type="SAM" id="SignalP"/>
    </source>
</evidence>
<dbReference type="CDD" id="cd15482">
    <property type="entry name" value="Sialidase_non-viral"/>
    <property type="match status" value="1"/>
</dbReference>
<dbReference type="PANTHER" id="PTHR38792">
    <property type="entry name" value="BNR/ASP-BOX REPEAT DOMAIN PROTEIN (AFU_ORTHOLOGUE AFUA_7G06430)-RELATED"/>
    <property type="match status" value="1"/>
</dbReference>
<dbReference type="OMA" id="MVHQTTT"/>
<proteinExistence type="predicted"/>
<dbReference type="eggNOG" id="ENOG502QW46">
    <property type="taxonomic scope" value="Eukaryota"/>
</dbReference>
<accession>M7SEK4</accession>
<dbReference type="OrthoDB" id="2130735at2759"/>
<evidence type="ECO:0000313" key="3">
    <source>
        <dbReference type="Proteomes" id="UP000012174"/>
    </source>
</evidence>
<dbReference type="KEGG" id="ela:UCREL1_10448"/>
<keyword evidence="3" id="KW-1185">Reference proteome</keyword>
<protein>
    <submittedName>
        <fullName evidence="2">Putative bnr asp-box repeat domain protein</fullName>
    </submittedName>
</protein>
<evidence type="ECO:0000313" key="2">
    <source>
        <dbReference type="EMBL" id="EMR62613.1"/>
    </source>
</evidence>